<name>A0A328AIZ5_9CAUL</name>
<feature type="chain" id="PRO_5016279416" description="PepSY domain-containing protein" evidence="1">
    <location>
        <begin position="27"/>
        <end position="113"/>
    </location>
</feature>
<evidence type="ECO:0000256" key="1">
    <source>
        <dbReference type="SAM" id="SignalP"/>
    </source>
</evidence>
<organism evidence="2 3">
    <name type="scientific">Phenylobacterium soli</name>
    <dbReference type="NCBI Taxonomy" id="2170551"/>
    <lineage>
        <taxon>Bacteria</taxon>
        <taxon>Pseudomonadati</taxon>
        <taxon>Pseudomonadota</taxon>
        <taxon>Alphaproteobacteria</taxon>
        <taxon>Caulobacterales</taxon>
        <taxon>Caulobacteraceae</taxon>
        <taxon>Phenylobacterium</taxon>
    </lineage>
</organism>
<dbReference type="Proteomes" id="UP000249254">
    <property type="component" value="Unassembled WGS sequence"/>
</dbReference>
<gene>
    <name evidence="2" type="ORF">DJ017_08110</name>
</gene>
<comment type="caution">
    <text evidence="2">The sequence shown here is derived from an EMBL/GenBank/DDBJ whole genome shotgun (WGS) entry which is preliminary data.</text>
</comment>
<dbReference type="EMBL" id="QFYQ01000001">
    <property type="protein sequence ID" value="RAK54487.1"/>
    <property type="molecule type" value="Genomic_DNA"/>
</dbReference>
<proteinExistence type="predicted"/>
<accession>A0A328AIZ5</accession>
<dbReference type="AlphaFoldDB" id="A0A328AIZ5"/>
<reference evidence="3" key="1">
    <citation type="submission" date="2018-05" db="EMBL/GenBank/DDBJ databases">
        <authorList>
            <person name="Li X."/>
        </authorList>
    </citation>
    <scope>NUCLEOTIDE SEQUENCE [LARGE SCALE GENOMIC DNA]</scope>
    <source>
        <strain evidence="3">LX32</strain>
    </source>
</reference>
<keyword evidence="3" id="KW-1185">Reference proteome</keyword>
<evidence type="ECO:0008006" key="4">
    <source>
        <dbReference type="Google" id="ProtNLM"/>
    </source>
</evidence>
<sequence length="113" mass="11503">MAIAALLIATAAPLSAGLAVPGAAWAQEGLPSLGAGRGDQDQARAAVRAGRQIPLARVIQMIAARTPGRMLNATVGDQGGRPAYFVQWQKPDGRVVVFVVDAESGAMIGQQGG</sequence>
<keyword evidence="1" id="KW-0732">Signal</keyword>
<protein>
    <recommendedName>
        <fullName evidence="4">PepSY domain-containing protein</fullName>
    </recommendedName>
</protein>
<dbReference type="RefSeq" id="WP_111528238.1">
    <property type="nucleotide sequence ID" value="NZ_JBHRSG010000004.1"/>
</dbReference>
<evidence type="ECO:0000313" key="3">
    <source>
        <dbReference type="Proteomes" id="UP000249254"/>
    </source>
</evidence>
<dbReference type="OrthoDB" id="7632485at2"/>
<evidence type="ECO:0000313" key="2">
    <source>
        <dbReference type="EMBL" id="RAK54487.1"/>
    </source>
</evidence>
<feature type="signal peptide" evidence="1">
    <location>
        <begin position="1"/>
        <end position="26"/>
    </location>
</feature>